<dbReference type="InterPro" id="IPR050266">
    <property type="entry name" value="AB_hydrolase_sf"/>
</dbReference>
<feature type="region of interest" description="Disordered" evidence="1">
    <location>
        <begin position="100"/>
        <end position="125"/>
    </location>
</feature>
<feature type="domain" description="AB hydrolase-1" evidence="2">
    <location>
        <begin position="94"/>
        <end position="284"/>
    </location>
</feature>
<gene>
    <name evidence="3" type="ORF">A4X20_23090</name>
</gene>
<evidence type="ECO:0000313" key="3">
    <source>
        <dbReference type="EMBL" id="OAN37258.1"/>
    </source>
</evidence>
<dbReference type="GO" id="GO:0016787">
    <property type="term" value="F:hydrolase activity"/>
    <property type="evidence" value="ECO:0007669"/>
    <property type="project" value="UniProtKB-KW"/>
</dbReference>
<dbReference type="Proteomes" id="UP000078396">
    <property type="component" value="Unassembled WGS sequence"/>
</dbReference>
<dbReference type="Gene3D" id="3.40.50.1820">
    <property type="entry name" value="alpha/beta hydrolase"/>
    <property type="match status" value="1"/>
</dbReference>
<dbReference type="EMBL" id="LWCS01000029">
    <property type="protein sequence ID" value="OAN37258.1"/>
    <property type="molecule type" value="Genomic_DNA"/>
</dbReference>
<sequence>MLSLVALAGCARSAADSTPAAPGLTDIGGGRALFLECQGSGAPTVFVIPGQGSYAEAWNYLIPPGDPIWSSRYDAIEDAELVPSPDAAQPTVARSTRICVYDRPDTRPDGEDRSTPVPQPHSTQQDVEDVLALIRSAGLPGPLVFAAHSYGGMILNLLAREHPDLVAGLVFVEPTSEFLTSVGTPAQNAAFFTDSRDRPGTEAVQMEQAFAAVKAAPPLPAVPAAVLSGDRFPPPEQLKADNYTQAQIHHANAMLAAALGTTNVVVPGSGHSMMLYQPRAVADAIIRVVDQVRGSLR</sequence>
<dbReference type="Pfam" id="PF12697">
    <property type="entry name" value="Abhydrolase_6"/>
    <property type="match status" value="1"/>
</dbReference>
<evidence type="ECO:0000313" key="4">
    <source>
        <dbReference type="Proteomes" id="UP000078396"/>
    </source>
</evidence>
<feature type="compositionally biased region" description="Basic and acidic residues" evidence="1">
    <location>
        <begin position="100"/>
        <end position="114"/>
    </location>
</feature>
<dbReference type="PANTHER" id="PTHR43798">
    <property type="entry name" value="MONOACYLGLYCEROL LIPASE"/>
    <property type="match status" value="1"/>
</dbReference>
<evidence type="ECO:0000259" key="2">
    <source>
        <dbReference type="Pfam" id="PF12697"/>
    </source>
</evidence>
<organism evidence="3 4">
    <name type="scientific">Mycolicibacterium iranicum</name>
    <name type="common">Mycobacterium iranicum</name>
    <dbReference type="NCBI Taxonomy" id="912594"/>
    <lineage>
        <taxon>Bacteria</taxon>
        <taxon>Bacillati</taxon>
        <taxon>Actinomycetota</taxon>
        <taxon>Actinomycetes</taxon>
        <taxon>Mycobacteriales</taxon>
        <taxon>Mycobacteriaceae</taxon>
        <taxon>Mycolicibacterium</taxon>
    </lineage>
</organism>
<name>A0A178LT98_MYCIR</name>
<keyword evidence="3" id="KW-0378">Hydrolase</keyword>
<dbReference type="AlphaFoldDB" id="A0A178LT98"/>
<dbReference type="PANTHER" id="PTHR43798:SF33">
    <property type="entry name" value="HYDROLASE, PUTATIVE (AFU_ORTHOLOGUE AFUA_2G14860)-RELATED"/>
    <property type="match status" value="1"/>
</dbReference>
<dbReference type="InterPro" id="IPR029058">
    <property type="entry name" value="AB_hydrolase_fold"/>
</dbReference>
<dbReference type="InterPro" id="IPR000073">
    <property type="entry name" value="AB_hydrolase_1"/>
</dbReference>
<comment type="caution">
    <text evidence="3">The sequence shown here is derived from an EMBL/GenBank/DDBJ whole genome shotgun (WGS) entry which is preliminary data.</text>
</comment>
<proteinExistence type="predicted"/>
<accession>A0A178LT98</accession>
<protein>
    <submittedName>
        <fullName evidence="3">Alpha/beta hydrolase</fullName>
    </submittedName>
</protein>
<dbReference type="OrthoDB" id="7185741at2"/>
<evidence type="ECO:0000256" key="1">
    <source>
        <dbReference type="SAM" id="MobiDB-lite"/>
    </source>
</evidence>
<dbReference type="GO" id="GO:0016020">
    <property type="term" value="C:membrane"/>
    <property type="evidence" value="ECO:0007669"/>
    <property type="project" value="TreeGrafter"/>
</dbReference>
<reference evidence="3 4" key="1">
    <citation type="submission" date="2016-04" db="EMBL/GenBank/DDBJ databases">
        <title>Draft Genome Sequences of Staphylococcus capitis Strain H36, S. capitis Strain H65, S. cohnii Strain H62, S. hominis Strain H69, Mycobacterium iranicum Strain H39, Plantibacter sp. Strain H53, Pseudomonas oryzihabitans Strain H72, and Microbacterium sp. Strain H83, isolated from residential settings.</title>
        <authorList>
            <person name="Lymperopoulou D."/>
            <person name="Adams R.I."/>
            <person name="Lindow S."/>
            <person name="Coil D.A."/>
            <person name="Jospin G."/>
            <person name="Eisen J.A."/>
        </authorList>
    </citation>
    <scope>NUCLEOTIDE SEQUENCE [LARGE SCALE GENOMIC DNA]</scope>
    <source>
        <strain evidence="3 4">H39</strain>
    </source>
</reference>
<dbReference type="SUPFAM" id="SSF53474">
    <property type="entry name" value="alpha/beta-Hydrolases"/>
    <property type="match status" value="1"/>
</dbReference>